<sequence>MALPPAQTKQRAPKLVFRNQQGKKPQHLPRIANPSNFNRDTSSHLKLSTTRSLDRECPFTLRSNDMALSSGAYQHFWEDEISPDKLKDFTAAYAMFPKSAGSRQRPDVLSLPEAKILLFGGGGVRIPPSSAPQWTE</sequence>
<accession>A0AAV9VR02</accession>
<reference evidence="2 3" key="1">
    <citation type="submission" date="2023-08" db="EMBL/GenBank/DDBJ databases">
        <authorList>
            <person name="Palmer J.M."/>
        </authorList>
    </citation>
    <scope>NUCLEOTIDE SEQUENCE [LARGE SCALE GENOMIC DNA]</scope>
    <source>
        <strain evidence="2 3">TWF481</strain>
    </source>
</reference>
<dbReference type="Proteomes" id="UP001370758">
    <property type="component" value="Unassembled WGS sequence"/>
</dbReference>
<keyword evidence="3" id="KW-1185">Reference proteome</keyword>
<dbReference type="EMBL" id="JAVHJL010000012">
    <property type="protein sequence ID" value="KAK6495657.1"/>
    <property type="molecule type" value="Genomic_DNA"/>
</dbReference>
<name>A0AAV9VR02_9PEZI</name>
<evidence type="ECO:0000313" key="2">
    <source>
        <dbReference type="EMBL" id="KAK6495657.1"/>
    </source>
</evidence>
<feature type="region of interest" description="Disordered" evidence="1">
    <location>
        <begin position="1"/>
        <end position="49"/>
    </location>
</feature>
<gene>
    <name evidence="2" type="ORF">TWF481_002705</name>
</gene>
<proteinExistence type="predicted"/>
<protein>
    <submittedName>
        <fullName evidence="2">Uncharacterized protein</fullName>
    </submittedName>
</protein>
<feature type="compositionally biased region" description="Polar residues" evidence="1">
    <location>
        <begin position="33"/>
        <end position="49"/>
    </location>
</feature>
<evidence type="ECO:0000256" key="1">
    <source>
        <dbReference type="SAM" id="MobiDB-lite"/>
    </source>
</evidence>
<comment type="caution">
    <text evidence="2">The sequence shown here is derived from an EMBL/GenBank/DDBJ whole genome shotgun (WGS) entry which is preliminary data.</text>
</comment>
<dbReference type="AlphaFoldDB" id="A0AAV9VR02"/>
<organism evidence="2 3">
    <name type="scientific">Arthrobotrys musiformis</name>
    <dbReference type="NCBI Taxonomy" id="47236"/>
    <lineage>
        <taxon>Eukaryota</taxon>
        <taxon>Fungi</taxon>
        <taxon>Dikarya</taxon>
        <taxon>Ascomycota</taxon>
        <taxon>Pezizomycotina</taxon>
        <taxon>Orbiliomycetes</taxon>
        <taxon>Orbiliales</taxon>
        <taxon>Orbiliaceae</taxon>
        <taxon>Arthrobotrys</taxon>
    </lineage>
</organism>
<evidence type="ECO:0000313" key="3">
    <source>
        <dbReference type="Proteomes" id="UP001370758"/>
    </source>
</evidence>